<dbReference type="AlphaFoldDB" id="A0A2Z7AP90"/>
<dbReference type="Proteomes" id="UP000250235">
    <property type="component" value="Unassembled WGS sequence"/>
</dbReference>
<keyword evidence="2" id="KW-1185">Reference proteome</keyword>
<organism evidence="1 2">
    <name type="scientific">Dorcoceras hygrometricum</name>
    <dbReference type="NCBI Taxonomy" id="472368"/>
    <lineage>
        <taxon>Eukaryota</taxon>
        <taxon>Viridiplantae</taxon>
        <taxon>Streptophyta</taxon>
        <taxon>Embryophyta</taxon>
        <taxon>Tracheophyta</taxon>
        <taxon>Spermatophyta</taxon>
        <taxon>Magnoliopsida</taxon>
        <taxon>eudicotyledons</taxon>
        <taxon>Gunneridae</taxon>
        <taxon>Pentapetalae</taxon>
        <taxon>asterids</taxon>
        <taxon>lamiids</taxon>
        <taxon>Lamiales</taxon>
        <taxon>Gesneriaceae</taxon>
        <taxon>Didymocarpoideae</taxon>
        <taxon>Trichosporeae</taxon>
        <taxon>Loxocarpinae</taxon>
        <taxon>Dorcoceras</taxon>
    </lineage>
</organism>
<accession>A0A2Z7AP90</accession>
<reference evidence="1 2" key="1">
    <citation type="journal article" date="2015" name="Proc. Natl. Acad. Sci. U.S.A.">
        <title>The resurrection genome of Boea hygrometrica: A blueprint for survival of dehydration.</title>
        <authorList>
            <person name="Xiao L."/>
            <person name="Yang G."/>
            <person name="Zhang L."/>
            <person name="Yang X."/>
            <person name="Zhao S."/>
            <person name="Ji Z."/>
            <person name="Zhou Q."/>
            <person name="Hu M."/>
            <person name="Wang Y."/>
            <person name="Chen M."/>
            <person name="Xu Y."/>
            <person name="Jin H."/>
            <person name="Xiao X."/>
            <person name="Hu G."/>
            <person name="Bao F."/>
            <person name="Hu Y."/>
            <person name="Wan P."/>
            <person name="Li L."/>
            <person name="Deng X."/>
            <person name="Kuang T."/>
            <person name="Xiang C."/>
            <person name="Zhu J.K."/>
            <person name="Oliver M.J."/>
            <person name="He Y."/>
        </authorList>
    </citation>
    <scope>NUCLEOTIDE SEQUENCE [LARGE SCALE GENOMIC DNA]</scope>
    <source>
        <strain evidence="2">cv. XS01</strain>
    </source>
</reference>
<gene>
    <name evidence="1" type="ORF">F511_34336</name>
</gene>
<name>A0A2Z7AP90_9LAMI</name>
<evidence type="ECO:0000313" key="1">
    <source>
        <dbReference type="EMBL" id="KZV23635.1"/>
    </source>
</evidence>
<dbReference type="EMBL" id="KV013420">
    <property type="protein sequence ID" value="KZV23635.1"/>
    <property type="molecule type" value="Genomic_DNA"/>
</dbReference>
<proteinExistence type="predicted"/>
<protein>
    <submittedName>
        <fullName evidence="1">Uncharacterized protein</fullName>
    </submittedName>
</protein>
<sequence length="187" mass="20432">MGLRKVVLKTTSDKKLTLNDGDTRVRKPTRDPRKELLLKNATGGRVAYTQGLLCPSLLMIIQVVQHATHLLAYKYPEPTTILRSHQLAPSVGTKKESENASKEEQSAIVENIDVQEEADDTGTSINQRKTLNLGTCHLYSGREPVILHLGSTPSPRSSGECHLYSGREPVISTLVGNLATLQLGPLV</sequence>
<evidence type="ECO:0000313" key="2">
    <source>
        <dbReference type="Proteomes" id="UP000250235"/>
    </source>
</evidence>